<accession>A0A370TFP6</accession>
<reference evidence="2 3" key="1">
    <citation type="journal article" date="2018" name="IMA Fungus">
        <title>IMA Genome-F 9: Draft genome sequence of Annulohypoxylon stygium, Aspergillus mulundensis, Berkeleyomyces basicola (syn. Thielaviopsis basicola), Ceratocystis smalleyi, two Cercospora beticola strains, Coleophoma cylindrospora, Fusarium fracticaudum, Phialophora cf. hyalina, and Morchella septimelata.</title>
        <authorList>
            <person name="Wingfield B.D."/>
            <person name="Bills G.F."/>
            <person name="Dong Y."/>
            <person name="Huang W."/>
            <person name="Nel W.J."/>
            <person name="Swalarsk-Parry B.S."/>
            <person name="Vaghefi N."/>
            <person name="Wilken P.M."/>
            <person name="An Z."/>
            <person name="de Beer Z.W."/>
            <person name="De Vos L."/>
            <person name="Chen L."/>
            <person name="Duong T.A."/>
            <person name="Gao Y."/>
            <person name="Hammerbacher A."/>
            <person name="Kikkert J.R."/>
            <person name="Li Y."/>
            <person name="Li H."/>
            <person name="Li K."/>
            <person name="Li Q."/>
            <person name="Liu X."/>
            <person name="Ma X."/>
            <person name="Naidoo K."/>
            <person name="Pethybridge S.J."/>
            <person name="Sun J."/>
            <person name="Steenkamp E.T."/>
            <person name="van der Nest M.A."/>
            <person name="van Wyk S."/>
            <person name="Wingfield M.J."/>
            <person name="Xiong C."/>
            <person name="Yue Q."/>
            <person name="Zhang X."/>
        </authorList>
    </citation>
    <scope>NUCLEOTIDE SEQUENCE [LARGE SCALE GENOMIC DNA]</scope>
    <source>
        <strain evidence="2 3">BP 5553</strain>
    </source>
</reference>
<dbReference type="Proteomes" id="UP000254866">
    <property type="component" value="Unassembled WGS sequence"/>
</dbReference>
<feature type="compositionally biased region" description="Low complexity" evidence="1">
    <location>
        <begin position="184"/>
        <end position="198"/>
    </location>
</feature>
<feature type="compositionally biased region" description="Polar residues" evidence="1">
    <location>
        <begin position="136"/>
        <end position="169"/>
    </location>
</feature>
<evidence type="ECO:0000313" key="3">
    <source>
        <dbReference type="Proteomes" id="UP000254866"/>
    </source>
</evidence>
<feature type="region of interest" description="Disordered" evidence="1">
    <location>
        <begin position="77"/>
        <end position="225"/>
    </location>
</feature>
<name>A0A370TFP6_9HELO</name>
<keyword evidence="3" id="KW-1185">Reference proteome</keyword>
<evidence type="ECO:0000313" key="2">
    <source>
        <dbReference type="EMBL" id="RDL33716.1"/>
    </source>
</evidence>
<protein>
    <submittedName>
        <fullName evidence="2">Uncharacterized protein</fullName>
    </submittedName>
</protein>
<feature type="compositionally biased region" description="Low complexity" evidence="1">
    <location>
        <begin position="206"/>
        <end position="222"/>
    </location>
</feature>
<proteinExistence type="predicted"/>
<dbReference type="AlphaFoldDB" id="A0A370TFP6"/>
<feature type="compositionally biased region" description="Polar residues" evidence="1">
    <location>
        <begin position="26"/>
        <end position="41"/>
    </location>
</feature>
<organism evidence="2 3">
    <name type="scientific">Venustampulla echinocandica</name>
    <dbReference type="NCBI Taxonomy" id="2656787"/>
    <lineage>
        <taxon>Eukaryota</taxon>
        <taxon>Fungi</taxon>
        <taxon>Dikarya</taxon>
        <taxon>Ascomycota</taxon>
        <taxon>Pezizomycotina</taxon>
        <taxon>Leotiomycetes</taxon>
        <taxon>Helotiales</taxon>
        <taxon>Pleuroascaceae</taxon>
        <taxon>Venustampulla</taxon>
    </lineage>
</organism>
<sequence>MSSPRDDTPQDSMPLAEPSDALVLPSCTTTTSHQHVSASTFENDETSHGSRGMNNGLSRTYYDSSSVDYLHPRYSAPMSEFDKSQPATSTNTPVSAQLSQLGTTTYPSAYQDSTTGPYRHSIDELDLVSEPETGLLPSTPNGQGQSSIQAQNASKYYPGINTTELSPATSHYHHTQDQHQDVDTSSMSPSTWSTSPFMPGYPPQALLTTTTPTLHTSTSDDSALNGHETTFAKWLSSTENSEIPIAERFQK</sequence>
<comment type="caution">
    <text evidence="2">The sequence shown here is derived from an EMBL/GenBank/DDBJ whole genome shotgun (WGS) entry which is preliminary data.</text>
</comment>
<dbReference type="GeneID" id="43600933"/>
<dbReference type="EMBL" id="NPIC01000008">
    <property type="protein sequence ID" value="RDL33716.1"/>
    <property type="molecule type" value="Genomic_DNA"/>
</dbReference>
<evidence type="ECO:0000256" key="1">
    <source>
        <dbReference type="SAM" id="MobiDB-lite"/>
    </source>
</evidence>
<feature type="region of interest" description="Disordered" evidence="1">
    <location>
        <begin position="1"/>
        <end position="59"/>
    </location>
</feature>
<dbReference type="RefSeq" id="XP_031866998.1">
    <property type="nucleotide sequence ID" value="XM_032016707.1"/>
</dbReference>
<feature type="compositionally biased region" description="Polar residues" evidence="1">
    <location>
        <begin position="85"/>
        <end position="116"/>
    </location>
</feature>
<gene>
    <name evidence="2" type="ORF">BP5553_08084</name>
</gene>